<protein>
    <submittedName>
        <fullName evidence="2">Uncharacterized protein</fullName>
    </submittedName>
</protein>
<name>A0A385TM31_PAELA</name>
<gene>
    <name evidence="2" type="ORF">D5F53_16515</name>
</gene>
<organism evidence="2 3">
    <name type="scientific">Paenibacillus lautus</name>
    <name type="common">Bacillus lautus</name>
    <dbReference type="NCBI Taxonomy" id="1401"/>
    <lineage>
        <taxon>Bacteria</taxon>
        <taxon>Bacillati</taxon>
        <taxon>Bacillota</taxon>
        <taxon>Bacilli</taxon>
        <taxon>Bacillales</taxon>
        <taxon>Paenibacillaceae</taxon>
        <taxon>Paenibacillus</taxon>
    </lineage>
</organism>
<evidence type="ECO:0000313" key="2">
    <source>
        <dbReference type="EMBL" id="AYB44779.1"/>
    </source>
</evidence>
<keyword evidence="1" id="KW-1133">Transmembrane helix</keyword>
<proteinExistence type="predicted"/>
<dbReference type="AlphaFoldDB" id="A0A385TM31"/>
<accession>A0A385TM31</accession>
<feature type="transmembrane region" description="Helical" evidence="1">
    <location>
        <begin position="6"/>
        <end position="26"/>
    </location>
</feature>
<keyword evidence="1" id="KW-0812">Transmembrane</keyword>
<evidence type="ECO:0000256" key="1">
    <source>
        <dbReference type="SAM" id="Phobius"/>
    </source>
</evidence>
<dbReference type="Proteomes" id="UP000266552">
    <property type="component" value="Chromosome"/>
</dbReference>
<keyword evidence="3" id="KW-1185">Reference proteome</keyword>
<reference evidence="2 3" key="1">
    <citation type="submission" date="2018-09" db="EMBL/GenBank/DDBJ databases">
        <title>Genome Sequence of Paenibacillus lautus Strain E7593-69, Azo Dye-Degrading Bacteria, Isolated from Commercial Tattoo Inks.</title>
        <authorList>
            <person name="Nho S.W."/>
            <person name="Kim S.-J."/>
            <person name="Kweon O."/>
            <person name="Cerniglia C.E."/>
        </authorList>
    </citation>
    <scope>NUCLEOTIDE SEQUENCE [LARGE SCALE GENOMIC DNA]</scope>
    <source>
        <strain evidence="2 3">E7593-69</strain>
    </source>
</reference>
<dbReference type="RefSeq" id="WP_119848657.1">
    <property type="nucleotide sequence ID" value="NZ_CP032412.1"/>
</dbReference>
<dbReference type="EMBL" id="CP032412">
    <property type="protein sequence ID" value="AYB44779.1"/>
    <property type="molecule type" value="Genomic_DNA"/>
</dbReference>
<dbReference type="KEGG" id="plw:D5F53_16515"/>
<evidence type="ECO:0000313" key="3">
    <source>
        <dbReference type="Proteomes" id="UP000266552"/>
    </source>
</evidence>
<sequence length="150" mass="17922">MSDRSWRIFFAIVALIILSGAVFSLVQSRTSYKELMGDQIHDTQKIDQIVIEKRDSSYDAERLKITDRATIERIMNSFSDAKLQRIEQYPRGTDYWIWINVEYKPFQIHYTEPDIVRISPNRGMHKKYSWTYRITNGYDKSIIQDLFKEE</sequence>
<keyword evidence="1" id="KW-0472">Membrane</keyword>